<keyword evidence="3 4" id="KW-0175">Coiled coil</keyword>
<evidence type="ECO:0000259" key="6">
    <source>
        <dbReference type="Pfam" id="PF09762"/>
    </source>
</evidence>
<dbReference type="EMBL" id="JXLN01016122">
    <property type="protein sequence ID" value="KPM10959.1"/>
    <property type="molecule type" value="Genomic_DNA"/>
</dbReference>
<organism evidence="8 9">
    <name type="scientific">Sarcoptes scabiei</name>
    <name type="common">Itch mite</name>
    <name type="synonym">Acarus scabiei</name>
    <dbReference type="NCBI Taxonomy" id="52283"/>
    <lineage>
        <taxon>Eukaryota</taxon>
        <taxon>Metazoa</taxon>
        <taxon>Ecdysozoa</taxon>
        <taxon>Arthropoda</taxon>
        <taxon>Chelicerata</taxon>
        <taxon>Arachnida</taxon>
        <taxon>Acari</taxon>
        <taxon>Acariformes</taxon>
        <taxon>Sarcoptiformes</taxon>
        <taxon>Astigmata</taxon>
        <taxon>Psoroptidia</taxon>
        <taxon>Sarcoptoidea</taxon>
        <taxon>Sarcoptidae</taxon>
        <taxon>Sarcoptinae</taxon>
        <taxon>Sarcoptes</taxon>
    </lineage>
</organism>
<proteinExistence type="inferred from homology"/>
<feature type="domain" description="CCDC93 N-terminal" evidence="7">
    <location>
        <begin position="161"/>
        <end position="229"/>
    </location>
</feature>
<gene>
    <name evidence="8" type="ORF">QR98_0095240</name>
</gene>
<feature type="domain" description="CCDC93 coiled-coil" evidence="6">
    <location>
        <begin position="577"/>
        <end position="687"/>
    </location>
</feature>
<dbReference type="InterPro" id="IPR048747">
    <property type="entry name" value="CCDC93_N"/>
</dbReference>
<evidence type="ECO:0000256" key="5">
    <source>
        <dbReference type="SAM" id="MobiDB-lite"/>
    </source>
</evidence>
<evidence type="ECO:0000313" key="9">
    <source>
        <dbReference type="Proteomes" id="UP000616769"/>
    </source>
</evidence>
<dbReference type="VEuPathDB" id="VectorBase:SSCA001143"/>
<comment type="similarity">
    <text evidence="1">Belongs to the CCDC93 family.</text>
</comment>
<evidence type="ECO:0000259" key="7">
    <source>
        <dbReference type="Pfam" id="PF21673"/>
    </source>
</evidence>
<feature type="compositionally biased region" description="Polar residues" evidence="5">
    <location>
        <begin position="26"/>
        <end position="38"/>
    </location>
</feature>
<feature type="coiled-coil region" evidence="4">
    <location>
        <begin position="470"/>
        <end position="532"/>
    </location>
</feature>
<sequence length="692" mass="81439">MSQVKPQIVPRKSLLKKQQQVDEKQQGLQQCGSASPVKNSKPPIAVKPNINSIKKEAEREETLSTIQTNENEITSQLKDSKPMINETDKSSPIVETTKSVRKSLTESNTIISSPMHRSKPIKYLINAEDLNRLRYRRDYFDDKSTSEEKNSLIYDVREDDEQIKKMNEILELLVAGGYFRARIKGLHNFDKVIGGMCWAIQMCNIDVEVDVLFRENLTIGQKIFINNFIKFRTSAIQWLVRKSLETRKQNADYIRSYSTWQFDRIFCDPSKRSDSNDSTRSSIPDYGLLNPIKTSLKRKYYHPNRLKLQDEMLRVKATLLEYEIDGLDRDAITIPHSAEYSNKTLEHSQTDLTSDSERMLLNSMSQTKDDENDMLEISSDTVAKKMMEESIHLRKFLENQKHHHQPTEIERKQAKIDELKTKLLERQNLLDHLSTNDCEEKYSKIRERLKIIEIKTSELETNEDEDRLEKVRLSELLKVLRKQKSQLKQQCREEKERLERQIKSIESNQLDEEQRKERLENIDQKLKHYQKQFDTSCRASTNVTLSFRENSMTYRIGPNWLNIRKDSWSSTINVCLSNKHVETKKFYTLYNTLSDERMYLEKEFNLINSILENFQKASISNSMIKEEFLVKFQQTVDSIVQTKIKVEQKLSNEKEKRDKLRKEYGHLIEEQCLYCVAVKAFKEVSEKIAIDY</sequence>
<dbReference type="PANTHER" id="PTHR16441:SF0">
    <property type="entry name" value="COILED-COIL DOMAIN-CONTAINING PROTEIN 93"/>
    <property type="match status" value="1"/>
</dbReference>
<reference evidence="8 9" key="1">
    <citation type="journal article" date="2015" name="Parasit. Vectors">
        <title>Draft genome of the scabies mite.</title>
        <authorList>
            <person name="Rider S.D.Jr."/>
            <person name="Morgan M.S."/>
            <person name="Arlian L.G."/>
        </authorList>
    </citation>
    <scope>NUCLEOTIDE SEQUENCE [LARGE SCALE GENOMIC DNA]</scope>
    <source>
        <strain evidence="8">Arlian Lab</strain>
    </source>
</reference>
<dbReference type="Proteomes" id="UP000616769">
    <property type="component" value="Unassembled WGS sequence"/>
</dbReference>
<evidence type="ECO:0000313" key="8">
    <source>
        <dbReference type="EMBL" id="KPM10959.1"/>
    </source>
</evidence>
<dbReference type="OrthoDB" id="16092at2759"/>
<comment type="caution">
    <text evidence="8">The sequence shown here is derived from an EMBL/GenBank/DDBJ whole genome shotgun (WGS) entry which is preliminary data.</text>
</comment>
<name>A0A132AJH0_SARSC</name>
<dbReference type="InterPro" id="IPR039116">
    <property type="entry name" value="CCDC93"/>
</dbReference>
<dbReference type="Pfam" id="PF21673">
    <property type="entry name" value="CCDC93_N"/>
    <property type="match status" value="1"/>
</dbReference>
<feature type="domain" description="CCDC93 coiled-coil" evidence="6">
    <location>
        <begin position="297"/>
        <end position="534"/>
    </location>
</feature>
<evidence type="ECO:0000256" key="2">
    <source>
        <dbReference type="ARBA" id="ARBA00016765"/>
    </source>
</evidence>
<evidence type="ECO:0000256" key="4">
    <source>
        <dbReference type="SAM" id="Coils"/>
    </source>
</evidence>
<feature type="region of interest" description="Disordered" evidence="5">
    <location>
        <begin position="1"/>
        <end position="47"/>
    </location>
</feature>
<accession>A0A132AJH0</accession>
<evidence type="ECO:0000256" key="1">
    <source>
        <dbReference type="ARBA" id="ARBA00007219"/>
    </source>
</evidence>
<dbReference type="AlphaFoldDB" id="A0A132AJH0"/>
<dbReference type="PANTHER" id="PTHR16441">
    <property type="entry name" value="FIDIPIDINE"/>
    <property type="match status" value="1"/>
</dbReference>
<dbReference type="Pfam" id="PF09762">
    <property type="entry name" value="CCDC93_CC"/>
    <property type="match status" value="2"/>
</dbReference>
<protein>
    <recommendedName>
        <fullName evidence="2">Coiled-coil domain-containing protein 93</fullName>
    </recommendedName>
</protein>
<evidence type="ECO:0000256" key="3">
    <source>
        <dbReference type="ARBA" id="ARBA00023054"/>
    </source>
</evidence>
<dbReference type="InterPro" id="IPR019159">
    <property type="entry name" value="CCDC93_CC"/>
</dbReference>
<feature type="coiled-coil region" evidence="4">
    <location>
        <begin position="643"/>
        <end position="670"/>
    </location>
</feature>
<dbReference type="GO" id="GO:0006893">
    <property type="term" value="P:Golgi to plasma membrane transport"/>
    <property type="evidence" value="ECO:0007669"/>
    <property type="project" value="TreeGrafter"/>
</dbReference>